<reference evidence="7 8" key="1">
    <citation type="journal article" date="2002" name="Proc. Natl. Acad. Sci. U.S.A.">
        <title>Complete genome sequence of Clostridium perfringens, an anaerobic flesh-eater.</title>
        <authorList>
            <person name="Shimizu T."/>
            <person name="Ohtani K."/>
            <person name="Hirakawa H."/>
            <person name="Ohshima K."/>
            <person name="Yamashita A."/>
            <person name="Shiba T."/>
            <person name="Ogasawara N."/>
            <person name="Hattori M."/>
            <person name="Kuhara S."/>
            <person name="Hayashi H."/>
        </authorList>
    </citation>
    <scope>NUCLEOTIDE SEQUENCE [LARGE SCALE GENOMIC DNA]</scope>
    <source>
        <strain evidence="8">13 / Type A</strain>
    </source>
</reference>
<feature type="transmembrane region" description="Helical" evidence="5">
    <location>
        <begin position="24"/>
        <end position="41"/>
    </location>
</feature>
<feature type="transmembrane region" description="Helical" evidence="5">
    <location>
        <begin position="69"/>
        <end position="89"/>
    </location>
</feature>
<feature type="domain" description="Integral membrane bound transporter" evidence="6">
    <location>
        <begin position="79"/>
        <end position="200"/>
    </location>
</feature>
<dbReference type="Proteomes" id="UP000000818">
    <property type="component" value="Chromosome"/>
</dbReference>
<dbReference type="EMBL" id="BA000016">
    <property type="protein sequence ID" value="BAB80166.1"/>
    <property type="molecule type" value="Genomic_DNA"/>
</dbReference>
<proteinExistence type="predicted"/>
<evidence type="ECO:0000259" key="6">
    <source>
        <dbReference type="Pfam" id="PF13515"/>
    </source>
</evidence>
<keyword evidence="2 5" id="KW-0812">Transmembrane</keyword>
<name>Q8XN78_CLOPE</name>
<dbReference type="HOGENOM" id="CLU_1198097_0_0_9"/>
<dbReference type="KEGG" id="cpe:CPE0460"/>
<evidence type="ECO:0000256" key="2">
    <source>
        <dbReference type="ARBA" id="ARBA00022692"/>
    </source>
</evidence>
<evidence type="ECO:0000256" key="4">
    <source>
        <dbReference type="ARBA" id="ARBA00023136"/>
    </source>
</evidence>
<protein>
    <recommendedName>
        <fullName evidence="6">Integral membrane bound transporter domain-containing protein</fullName>
    </recommendedName>
</protein>
<dbReference type="AlphaFoldDB" id="Q8XN78"/>
<comment type="subcellular location">
    <subcellularLocation>
        <location evidence="1">Membrane</location>
        <topology evidence="1">Multi-pass membrane protein</topology>
    </subcellularLocation>
</comment>
<sequence>MPFILCYVFIEGTPITWSELPRRLIALFVGGALIALVYYFSHRKKDDSDHMNISEMIKTMNKNTLQFNFSLRMALAVSIAMLLGSILGFQKSMWISITAMSITQPHFDDTKTRVKERFFGTLIGSAIFVLIFVYLVPQQFSSIVLLILSYIYTFIKEYKIKMIFITMSSLGAAMILFQPGVSVPMRIAFIVMGIGIALVVNKVIYGRLKLEESNEELDETIKDIDKVNDEF</sequence>
<keyword evidence="3 5" id="KW-1133">Transmembrane helix</keyword>
<evidence type="ECO:0000256" key="3">
    <source>
        <dbReference type="ARBA" id="ARBA00022989"/>
    </source>
</evidence>
<keyword evidence="4 5" id="KW-0472">Membrane</keyword>
<evidence type="ECO:0000256" key="1">
    <source>
        <dbReference type="ARBA" id="ARBA00004141"/>
    </source>
</evidence>
<evidence type="ECO:0000256" key="5">
    <source>
        <dbReference type="SAM" id="Phobius"/>
    </source>
</evidence>
<evidence type="ECO:0000313" key="7">
    <source>
        <dbReference type="EMBL" id="BAB80166.1"/>
    </source>
</evidence>
<dbReference type="Pfam" id="PF13515">
    <property type="entry name" value="FUSC_2"/>
    <property type="match status" value="1"/>
</dbReference>
<organism evidence="7 8">
    <name type="scientific">Clostridium perfringens (strain 13 / Type A)</name>
    <dbReference type="NCBI Taxonomy" id="195102"/>
    <lineage>
        <taxon>Bacteria</taxon>
        <taxon>Bacillati</taxon>
        <taxon>Bacillota</taxon>
        <taxon>Clostridia</taxon>
        <taxon>Eubacteriales</taxon>
        <taxon>Clostridiaceae</taxon>
        <taxon>Clostridium</taxon>
    </lineage>
</organism>
<feature type="transmembrane region" description="Helical" evidence="5">
    <location>
        <begin position="187"/>
        <end position="205"/>
    </location>
</feature>
<dbReference type="STRING" id="195102.gene:10489716"/>
<gene>
    <name evidence="7" type="ordered locus">CPE0460</name>
</gene>
<feature type="transmembrane region" description="Helical" evidence="5">
    <location>
        <begin position="162"/>
        <end position="181"/>
    </location>
</feature>
<dbReference type="GO" id="GO:0016020">
    <property type="term" value="C:membrane"/>
    <property type="evidence" value="ECO:0007669"/>
    <property type="project" value="UniProtKB-SubCell"/>
</dbReference>
<dbReference type="InterPro" id="IPR049453">
    <property type="entry name" value="Memb_transporter_dom"/>
</dbReference>
<evidence type="ECO:0000313" key="8">
    <source>
        <dbReference type="Proteomes" id="UP000000818"/>
    </source>
</evidence>
<accession>Q8XN78</accession>